<dbReference type="PANTHER" id="PTHR30203">
    <property type="entry name" value="OUTER MEMBRANE CATION EFFLUX PROTEIN"/>
    <property type="match status" value="1"/>
</dbReference>
<reference evidence="5 6" key="1">
    <citation type="submission" date="2018-06" db="EMBL/GenBank/DDBJ databases">
        <authorList>
            <consortium name="Pathogen Informatics"/>
            <person name="Doyle S."/>
        </authorList>
    </citation>
    <scope>NUCLEOTIDE SEQUENCE [LARGE SCALE GENOMIC DNA]</scope>
    <source>
        <strain evidence="5 6">NCTC13294</strain>
    </source>
</reference>
<comment type="subcellular location">
    <subcellularLocation>
        <location evidence="2">Cell outer membrane</location>
        <topology evidence="2">Lipid-anchor</topology>
    </subcellularLocation>
</comment>
<dbReference type="InterPro" id="IPR010131">
    <property type="entry name" value="MdtP/NodT-like"/>
</dbReference>
<feature type="region of interest" description="Disordered" evidence="4">
    <location>
        <begin position="274"/>
        <end position="300"/>
    </location>
</feature>
<dbReference type="GO" id="GO:0015562">
    <property type="term" value="F:efflux transmembrane transporter activity"/>
    <property type="evidence" value="ECO:0007669"/>
    <property type="project" value="InterPro"/>
</dbReference>
<dbReference type="AlphaFoldDB" id="A0A381E742"/>
<organism evidence="5 6">
    <name type="scientific">Cardiobacterium valvarum</name>
    <dbReference type="NCBI Taxonomy" id="194702"/>
    <lineage>
        <taxon>Bacteria</taxon>
        <taxon>Pseudomonadati</taxon>
        <taxon>Pseudomonadota</taxon>
        <taxon>Gammaproteobacteria</taxon>
        <taxon>Cardiobacteriales</taxon>
        <taxon>Cardiobacteriaceae</taxon>
        <taxon>Cardiobacterium</taxon>
    </lineage>
</organism>
<keyword evidence="2" id="KW-0449">Lipoprotein</keyword>
<keyword evidence="2" id="KW-0564">Palmitate</keyword>
<protein>
    <submittedName>
        <fullName evidence="5">Probable efflux pump outer membrane protein ttgC</fullName>
    </submittedName>
</protein>
<evidence type="ECO:0000256" key="1">
    <source>
        <dbReference type="ARBA" id="ARBA00007613"/>
    </source>
</evidence>
<keyword evidence="2" id="KW-0472">Membrane</keyword>
<sequence length="487" mass="52823">MTPRPLLLTLTVALLSACQTTTITTASRVPLPAAYESAPAAAQPDDISRWWRQWQDPVLDRLIARALAHNPDIAITRSRLQEARAIARLADADLGPTVGLGANAYRLDTNLQNPISADTRALLAQNPLAGSIRDNRLQKHADILSLGLSASWEPDLFGQKQSDADAARHAALATAEQTHAAQLLISAEIADQYHRARATEARKRAADTTIATLEQLARYIEARYQAGHTTAYEKDEIQSRLSAAKAKRSTLDAEKNAAVRAIAILCGDTPQHYRLPDSPRDTLAHPPAAPRGQTPQGLIERRPDLRARATETQAYAAKLASAKADLLPRIKLDFLGQGVLNIDGDHALKGWMSLLTAGIQVPLYTHGRIQANIDAADARLKTALLQYDRTLLQALADVDNAYQGEAALAEQERHLSEALANAEQQAADAEKLYRYGNKTLAEALTARLNAVQTKEALIQNRLAHAQMLTALYKALGGGWTADSTPNP</sequence>
<name>A0A381E742_9GAMM</name>
<dbReference type="SUPFAM" id="SSF56954">
    <property type="entry name" value="Outer membrane efflux proteins (OEP)"/>
    <property type="match status" value="1"/>
</dbReference>
<accession>A0A381E742</accession>
<evidence type="ECO:0000313" key="5">
    <source>
        <dbReference type="EMBL" id="SUX22315.1"/>
    </source>
</evidence>
<comment type="similarity">
    <text evidence="1 2">Belongs to the outer membrane factor (OMF) (TC 1.B.17) family.</text>
</comment>
<gene>
    <name evidence="5" type="primary">ttgC_2</name>
    <name evidence="5" type="ORF">NCTC13294_01220</name>
</gene>
<feature type="compositionally biased region" description="Basic and acidic residues" evidence="4">
    <location>
        <begin position="274"/>
        <end position="283"/>
    </location>
</feature>
<dbReference type="EMBL" id="UFUW01000001">
    <property type="protein sequence ID" value="SUX22315.1"/>
    <property type="molecule type" value="Genomic_DNA"/>
</dbReference>
<feature type="coiled-coil region" evidence="3">
    <location>
        <begin position="405"/>
        <end position="432"/>
    </location>
</feature>
<keyword evidence="6" id="KW-1185">Reference proteome</keyword>
<evidence type="ECO:0000313" key="6">
    <source>
        <dbReference type="Proteomes" id="UP000254572"/>
    </source>
</evidence>
<evidence type="ECO:0000256" key="2">
    <source>
        <dbReference type="RuleBase" id="RU362097"/>
    </source>
</evidence>
<keyword evidence="3" id="KW-0175">Coiled coil</keyword>
<keyword evidence="2" id="KW-1134">Transmembrane beta strand</keyword>
<dbReference type="PROSITE" id="PS51257">
    <property type="entry name" value="PROKAR_LIPOPROTEIN"/>
    <property type="match status" value="1"/>
</dbReference>
<dbReference type="RefSeq" id="WP_172542240.1">
    <property type="nucleotide sequence ID" value="NZ_UFUW01000001.1"/>
</dbReference>
<evidence type="ECO:0000256" key="4">
    <source>
        <dbReference type="SAM" id="MobiDB-lite"/>
    </source>
</evidence>
<dbReference type="Pfam" id="PF02321">
    <property type="entry name" value="OEP"/>
    <property type="match status" value="2"/>
</dbReference>
<dbReference type="Gene3D" id="2.20.200.10">
    <property type="entry name" value="Outer membrane efflux proteins (OEP)"/>
    <property type="match status" value="1"/>
</dbReference>
<dbReference type="GO" id="GO:0009279">
    <property type="term" value="C:cell outer membrane"/>
    <property type="evidence" value="ECO:0007669"/>
    <property type="project" value="UniProtKB-SubCell"/>
</dbReference>
<dbReference type="Proteomes" id="UP000254572">
    <property type="component" value="Unassembled WGS sequence"/>
</dbReference>
<dbReference type="InterPro" id="IPR003423">
    <property type="entry name" value="OMP_efflux"/>
</dbReference>
<proteinExistence type="inferred from homology"/>
<dbReference type="NCBIfam" id="TIGR01845">
    <property type="entry name" value="outer_NodT"/>
    <property type="match status" value="1"/>
</dbReference>
<dbReference type="Gene3D" id="1.20.1600.10">
    <property type="entry name" value="Outer membrane efflux proteins (OEP)"/>
    <property type="match status" value="1"/>
</dbReference>
<evidence type="ECO:0000256" key="3">
    <source>
        <dbReference type="SAM" id="Coils"/>
    </source>
</evidence>
<keyword evidence="2" id="KW-0812">Transmembrane</keyword>